<protein>
    <submittedName>
        <fullName evidence="2">Uncharacterized protein</fullName>
    </submittedName>
</protein>
<gene>
    <name evidence="2" type="ORF">NDU88_006788</name>
</gene>
<reference evidence="2" key="1">
    <citation type="journal article" date="2022" name="bioRxiv">
        <title>Sequencing and chromosome-scale assembly of the giantPleurodeles waltlgenome.</title>
        <authorList>
            <person name="Brown T."/>
            <person name="Elewa A."/>
            <person name="Iarovenko S."/>
            <person name="Subramanian E."/>
            <person name="Araus A.J."/>
            <person name="Petzold A."/>
            <person name="Susuki M."/>
            <person name="Suzuki K.-i.T."/>
            <person name="Hayashi T."/>
            <person name="Toyoda A."/>
            <person name="Oliveira C."/>
            <person name="Osipova E."/>
            <person name="Leigh N.D."/>
            <person name="Simon A."/>
            <person name="Yun M.H."/>
        </authorList>
    </citation>
    <scope>NUCLEOTIDE SEQUENCE</scope>
    <source>
        <strain evidence="2">20211129_DDA</strain>
        <tissue evidence="2">Liver</tissue>
    </source>
</reference>
<dbReference type="AlphaFoldDB" id="A0AAV7UNK3"/>
<feature type="region of interest" description="Disordered" evidence="1">
    <location>
        <begin position="1"/>
        <end position="78"/>
    </location>
</feature>
<feature type="compositionally biased region" description="Low complexity" evidence="1">
    <location>
        <begin position="58"/>
        <end position="75"/>
    </location>
</feature>
<keyword evidence="3" id="KW-1185">Reference proteome</keyword>
<name>A0AAV7UNK3_PLEWA</name>
<evidence type="ECO:0000256" key="1">
    <source>
        <dbReference type="SAM" id="MobiDB-lite"/>
    </source>
</evidence>
<proteinExistence type="predicted"/>
<comment type="caution">
    <text evidence="2">The sequence shown here is derived from an EMBL/GenBank/DDBJ whole genome shotgun (WGS) entry which is preliminary data.</text>
</comment>
<dbReference type="EMBL" id="JANPWB010000005">
    <property type="protein sequence ID" value="KAJ1190049.1"/>
    <property type="molecule type" value="Genomic_DNA"/>
</dbReference>
<evidence type="ECO:0000313" key="2">
    <source>
        <dbReference type="EMBL" id="KAJ1190049.1"/>
    </source>
</evidence>
<sequence>MSGGERQVSSNAAGSRHSARPTGGPRYKVGQGSSVPSQPPQGDSPLGAERRPDKLRCGPSSAGSSSGAQGQPSAQDDPLGQHYLQAVLASHHAALSVAAILGSGRPTDPLVVISPEEAPVQLIRCSPRPAKRSGQPPHPTGTSSCRARQGLHRPEHGCHLRLRWPGWPLHDDRPGGSGAAYPASIV</sequence>
<organism evidence="2 3">
    <name type="scientific">Pleurodeles waltl</name>
    <name type="common">Iberian ribbed newt</name>
    <dbReference type="NCBI Taxonomy" id="8319"/>
    <lineage>
        <taxon>Eukaryota</taxon>
        <taxon>Metazoa</taxon>
        <taxon>Chordata</taxon>
        <taxon>Craniata</taxon>
        <taxon>Vertebrata</taxon>
        <taxon>Euteleostomi</taxon>
        <taxon>Amphibia</taxon>
        <taxon>Batrachia</taxon>
        <taxon>Caudata</taxon>
        <taxon>Salamandroidea</taxon>
        <taxon>Salamandridae</taxon>
        <taxon>Pleurodelinae</taxon>
        <taxon>Pleurodeles</taxon>
    </lineage>
</organism>
<accession>A0AAV7UNK3</accession>
<dbReference type="Proteomes" id="UP001066276">
    <property type="component" value="Chromosome 3_1"/>
</dbReference>
<evidence type="ECO:0000313" key="3">
    <source>
        <dbReference type="Proteomes" id="UP001066276"/>
    </source>
</evidence>
<feature type="region of interest" description="Disordered" evidence="1">
    <location>
        <begin position="127"/>
        <end position="149"/>
    </location>
</feature>